<keyword evidence="11" id="KW-0677">Repeat</keyword>
<evidence type="ECO:0000256" key="11">
    <source>
        <dbReference type="ARBA" id="ARBA00022737"/>
    </source>
</evidence>
<dbReference type="SMART" id="SM00220">
    <property type="entry name" value="S_TKc"/>
    <property type="match status" value="1"/>
</dbReference>
<keyword evidence="15" id="KW-0862">Zinc</keyword>
<dbReference type="Gene3D" id="2.30.29.30">
    <property type="entry name" value="Pleckstrin-homology domain (PH domain)/Phosphotyrosine-binding domain (PTB)"/>
    <property type="match status" value="1"/>
</dbReference>
<reference evidence="25" key="1">
    <citation type="submission" date="2017-02" db="UniProtKB">
        <authorList>
            <consortium name="WormBaseParasite"/>
        </authorList>
    </citation>
    <scope>IDENTIFICATION</scope>
</reference>
<evidence type="ECO:0000256" key="2">
    <source>
        <dbReference type="ARBA" id="ARBA00004370"/>
    </source>
</evidence>
<keyword evidence="13" id="KW-0863">Zinc-finger</keyword>
<dbReference type="PROSITE" id="PS00108">
    <property type="entry name" value="PROTEIN_KINASE_ST"/>
    <property type="match status" value="1"/>
</dbReference>
<evidence type="ECO:0000256" key="19">
    <source>
        <dbReference type="ARBA" id="ARBA00047272"/>
    </source>
</evidence>
<dbReference type="STRING" id="451379.A0A0N5AVZ6"/>
<dbReference type="Proteomes" id="UP000046393">
    <property type="component" value="Unplaced"/>
</dbReference>
<name>A0A0N5AVZ6_9BILA</name>
<evidence type="ECO:0000256" key="5">
    <source>
        <dbReference type="ARBA" id="ARBA00012429"/>
    </source>
</evidence>
<dbReference type="InterPro" id="IPR011009">
    <property type="entry name" value="Kinase-like_dom_sf"/>
</dbReference>
<comment type="catalytic activity">
    <reaction evidence="19">
        <text>L-threonyl-[protein] + ATP = O-phospho-L-threonyl-[protein] + ADP + H(+)</text>
        <dbReference type="Rhea" id="RHEA:46608"/>
        <dbReference type="Rhea" id="RHEA-COMP:11060"/>
        <dbReference type="Rhea" id="RHEA-COMP:11605"/>
        <dbReference type="ChEBI" id="CHEBI:15378"/>
        <dbReference type="ChEBI" id="CHEBI:30013"/>
        <dbReference type="ChEBI" id="CHEBI:30616"/>
        <dbReference type="ChEBI" id="CHEBI:61977"/>
        <dbReference type="ChEBI" id="CHEBI:456216"/>
        <dbReference type="EC" id="2.7.11.13"/>
    </reaction>
</comment>
<evidence type="ECO:0000259" key="22">
    <source>
        <dbReference type="PROSITE" id="PS50011"/>
    </source>
</evidence>
<dbReference type="InterPro" id="IPR002219">
    <property type="entry name" value="PKC_DAG/PE"/>
</dbReference>
<dbReference type="Pfam" id="PF00130">
    <property type="entry name" value="C1_1"/>
    <property type="match status" value="2"/>
</dbReference>
<keyword evidence="18" id="KW-0472">Membrane</keyword>
<feature type="domain" description="PH" evidence="21">
    <location>
        <begin position="302"/>
        <end position="435"/>
    </location>
</feature>
<evidence type="ECO:0000256" key="13">
    <source>
        <dbReference type="ARBA" id="ARBA00022771"/>
    </source>
</evidence>
<dbReference type="PROSITE" id="PS50011">
    <property type="entry name" value="PROTEIN_KINASE_DOM"/>
    <property type="match status" value="1"/>
</dbReference>
<keyword evidence="8" id="KW-0597">Phosphoprotein</keyword>
<dbReference type="PROSITE" id="PS50003">
    <property type="entry name" value="PH_DOMAIN"/>
    <property type="match status" value="1"/>
</dbReference>
<dbReference type="InterPro" id="IPR020454">
    <property type="entry name" value="DAG/PE-bd"/>
</dbReference>
<dbReference type="CDD" id="cd01239">
    <property type="entry name" value="PH_PKD"/>
    <property type="match status" value="1"/>
</dbReference>
<proteinExistence type="inferred from homology"/>
<evidence type="ECO:0000256" key="9">
    <source>
        <dbReference type="ARBA" id="ARBA00022679"/>
    </source>
</evidence>
<dbReference type="CDD" id="cd20798">
    <property type="entry name" value="C1_CeDKF1-like_rpt2"/>
    <property type="match status" value="1"/>
</dbReference>
<dbReference type="GO" id="GO:0016020">
    <property type="term" value="C:membrane"/>
    <property type="evidence" value="ECO:0007669"/>
    <property type="project" value="UniProtKB-SubCell"/>
</dbReference>
<dbReference type="Gene3D" id="1.10.510.10">
    <property type="entry name" value="Transferase(Phosphotransferase) domain 1"/>
    <property type="match status" value="1"/>
</dbReference>
<evidence type="ECO:0000256" key="1">
    <source>
        <dbReference type="ARBA" id="ARBA00001946"/>
    </source>
</evidence>
<evidence type="ECO:0000313" key="24">
    <source>
        <dbReference type="Proteomes" id="UP000046393"/>
    </source>
</evidence>
<dbReference type="EC" id="2.7.11.13" evidence="5"/>
<evidence type="ECO:0000256" key="15">
    <source>
        <dbReference type="ARBA" id="ARBA00022833"/>
    </source>
</evidence>
<dbReference type="Pfam" id="PF00069">
    <property type="entry name" value="Pkinase"/>
    <property type="match status" value="1"/>
</dbReference>
<keyword evidence="7" id="KW-0723">Serine/threonine-protein kinase</keyword>
<evidence type="ECO:0000256" key="16">
    <source>
        <dbReference type="ARBA" id="ARBA00022840"/>
    </source>
</evidence>
<dbReference type="InterPro" id="IPR017441">
    <property type="entry name" value="Protein_kinase_ATP_BS"/>
</dbReference>
<dbReference type="PANTHER" id="PTHR22968:SF15">
    <property type="entry name" value="SERINE_THREONINE-PROTEIN KINASE DKF-1"/>
    <property type="match status" value="1"/>
</dbReference>
<dbReference type="InterPro" id="IPR057764">
    <property type="entry name" value="Ubiquitin_PRKD1-3_N"/>
</dbReference>
<evidence type="ECO:0000256" key="12">
    <source>
        <dbReference type="ARBA" id="ARBA00022741"/>
    </source>
</evidence>
<feature type="domain" description="Phorbol-ester/DAG-type" evidence="23">
    <location>
        <begin position="117"/>
        <end position="167"/>
    </location>
</feature>
<dbReference type="WBParaSite" id="SMUV_0000907701-mRNA-1">
    <property type="protein sequence ID" value="SMUV_0000907701-mRNA-1"/>
    <property type="gene ID" value="SMUV_0000907701"/>
</dbReference>
<dbReference type="SUPFAM" id="SSF56112">
    <property type="entry name" value="Protein kinase-like (PK-like)"/>
    <property type="match status" value="1"/>
</dbReference>
<evidence type="ECO:0000256" key="7">
    <source>
        <dbReference type="ARBA" id="ARBA00022527"/>
    </source>
</evidence>
<evidence type="ECO:0000256" key="10">
    <source>
        <dbReference type="ARBA" id="ARBA00022723"/>
    </source>
</evidence>
<evidence type="ECO:0000256" key="4">
    <source>
        <dbReference type="ARBA" id="ARBA00008582"/>
    </source>
</evidence>
<keyword evidence="14" id="KW-0418">Kinase</keyword>
<sequence length="764" mass="86612">MFTDGFGTNNNRGGDLMNIAEDDRRISVTLQFGSYKDVVTIVRDEAFQAFEAFRNIVYQFVDKHSDGKLDGMCELQMFRHNYSSSTILQHLTNLTQLENGNIVEIVIIDRSEKASRPHVLSVTSYKTPTFCDYCGEFLVGLIRQGLQCEKCKCNFHKKCAFAAGNDCLKTQALKNESSRMSTVTDEARQSTDSPIPMPHTLALHNYRTLTVCKVCEKMLFGIMKQGLRCRDCKVNVHKKCASQLPLNCRIVEGSITPTFDQMSVADTFLATPSKDDDASLKDSMIPLARLPGQASIRSDNRQPLAEGYMIHFMLDQPDRRLRHYWILANGTINMYCEYYDSVDLLKCNLGVNPQRVYRSIPLGDILMVVQYDGPPIHPSYPPHCFEIRTKTQMVYCVGENLDALAGPPSKLPRHASGKANASAQMWLNALQQALQPLPTRHESENAQLALQFTELFQVLSDKQLGSGQFGTVYSGVHRATGREVAVKVINKDRFSRKFSTGMETLKSEVTILQQISHNGIIRLESMFETKEKIFVVMEKMNGDMLEMILSQATGRLDERTTKFLIMQILNALRYLHTRGIAHCDLKPENVLLSDLSDAFPQTKLCDFGYARFIGDAQFRRTIVGTPAYLAPEVLQKRGYNKSLDMWSVGVIIYVTLSGTFPFNDGEEIAEQIQNAAFMFPGEPWKEISKSAIDLIQSLLKVQIQERLTIDECLTHEWLQGEQVYKDLRRLELRLGYDRYLTSEEDDKRYGSTGDFKDITNDSLI</sequence>
<dbReference type="InterPro" id="IPR011993">
    <property type="entry name" value="PH-like_dom_sf"/>
</dbReference>
<accession>A0A0N5AVZ6</accession>
<protein>
    <recommendedName>
        <fullName evidence="5">protein kinase C</fullName>
        <ecNumber evidence="5">2.7.11.13</ecNumber>
    </recommendedName>
</protein>
<keyword evidence="9" id="KW-0808">Transferase</keyword>
<evidence type="ECO:0000256" key="20">
    <source>
        <dbReference type="PROSITE-ProRule" id="PRU10141"/>
    </source>
</evidence>
<feature type="domain" description="Protein kinase" evidence="22">
    <location>
        <begin position="458"/>
        <end position="718"/>
    </location>
</feature>
<dbReference type="InterPro" id="IPR001849">
    <property type="entry name" value="PH_domain"/>
</dbReference>
<keyword evidence="16 20" id="KW-0067">ATP-binding</keyword>
<keyword evidence="10" id="KW-0479">Metal-binding</keyword>
<evidence type="ECO:0000259" key="23">
    <source>
        <dbReference type="PROSITE" id="PS50081"/>
    </source>
</evidence>
<evidence type="ECO:0000256" key="18">
    <source>
        <dbReference type="ARBA" id="ARBA00023136"/>
    </source>
</evidence>
<dbReference type="Gene3D" id="3.30.60.20">
    <property type="match status" value="2"/>
</dbReference>
<comment type="similarity">
    <text evidence="4">Belongs to the protein kinase superfamily. CAMK Ser/Thr protein kinase family. PKD subfamily.</text>
</comment>
<keyword evidence="6" id="KW-0963">Cytoplasm</keyword>
<dbReference type="GO" id="GO:0004697">
    <property type="term" value="F:diacylglycerol-dependent serine/threonine kinase activity"/>
    <property type="evidence" value="ECO:0007669"/>
    <property type="project" value="UniProtKB-EC"/>
</dbReference>
<dbReference type="FunFam" id="1.10.510.10:FF:000571">
    <property type="entry name" value="Maternal embryonic leucine zipper kinase"/>
    <property type="match status" value="1"/>
</dbReference>
<dbReference type="SUPFAM" id="SSF57889">
    <property type="entry name" value="Cysteine-rich domain"/>
    <property type="match status" value="2"/>
</dbReference>
<feature type="binding site" evidence="20">
    <location>
        <position position="487"/>
    </location>
    <ligand>
        <name>ATP</name>
        <dbReference type="ChEBI" id="CHEBI:30616"/>
    </ligand>
</feature>
<dbReference type="SUPFAM" id="SSF50729">
    <property type="entry name" value="PH domain-like"/>
    <property type="match status" value="1"/>
</dbReference>
<evidence type="ECO:0000256" key="14">
    <source>
        <dbReference type="ARBA" id="ARBA00022777"/>
    </source>
</evidence>
<keyword evidence="24" id="KW-1185">Reference proteome</keyword>
<dbReference type="PROSITE" id="PS00479">
    <property type="entry name" value="ZF_DAG_PE_1"/>
    <property type="match status" value="1"/>
</dbReference>
<keyword evidence="17" id="KW-0460">Magnesium</keyword>
<dbReference type="InterPro" id="IPR000719">
    <property type="entry name" value="Prot_kinase_dom"/>
</dbReference>
<dbReference type="FunFam" id="3.30.60.20:FF:000021">
    <property type="entry name" value="Serine/threonine-protein kinase"/>
    <property type="match status" value="1"/>
</dbReference>
<dbReference type="GO" id="GO:0005829">
    <property type="term" value="C:cytosol"/>
    <property type="evidence" value="ECO:0007669"/>
    <property type="project" value="TreeGrafter"/>
</dbReference>
<feature type="domain" description="Phorbol-ester/DAG-type" evidence="23">
    <location>
        <begin position="198"/>
        <end position="248"/>
    </location>
</feature>
<dbReference type="PANTHER" id="PTHR22968">
    <property type="entry name" value="PROTEIN KINASE C, MU"/>
    <property type="match status" value="1"/>
</dbReference>
<dbReference type="GO" id="GO:0008270">
    <property type="term" value="F:zinc ion binding"/>
    <property type="evidence" value="ECO:0007669"/>
    <property type="project" value="UniProtKB-KW"/>
</dbReference>
<dbReference type="PROSITE" id="PS50081">
    <property type="entry name" value="ZF_DAG_PE_2"/>
    <property type="match status" value="2"/>
</dbReference>
<keyword evidence="12 20" id="KW-0547">Nucleotide-binding</keyword>
<dbReference type="PROSITE" id="PS00107">
    <property type="entry name" value="PROTEIN_KINASE_ATP"/>
    <property type="match status" value="1"/>
</dbReference>
<evidence type="ECO:0000256" key="6">
    <source>
        <dbReference type="ARBA" id="ARBA00022490"/>
    </source>
</evidence>
<evidence type="ECO:0000256" key="8">
    <source>
        <dbReference type="ARBA" id="ARBA00022553"/>
    </source>
</evidence>
<dbReference type="SMART" id="SM00109">
    <property type="entry name" value="C1"/>
    <property type="match status" value="2"/>
</dbReference>
<dbReference type="GO" id="GO:0035556">
    <property type="term" value="P:intracellular signal transduction"/>
    <property type="evidence" value="ECO:0007669"/>
    <property type="project" value="TreeGrafter"/>
</dbReference>
<evidence type="ECO:0000256" key="17">
    <source>
        <dbReference type="ARBA" id="ARBA00022842"/>
    </source>
</evidence>
<dbReference type="GO" id="GO:0007200">
    <property type="term" value="P:phospholipase C-activating G protein-coupled receptor signaling pathway"/>
    <property type="evidence" value="ECO:0007669"/>
    <property type="project" value="TreeGrafter"/>
</dbReference>
<dbReference type="InterPro" id="IPR046349">
    <property type="entry name" value="C1-like_sf"/>
</dbReference>
<evidence type="ECO:0000259" key="21">
    <source>
        <dbReference type="PROSITE" id="PS50003"/>
    </source>
</evidence>
<organism evidence="24 25">
    <name type="scientific">Syphacia muris</name>
    <dbReference type="NCBI Taxonomy" id="451379"/>
    <lineage>
        <taxon>Eukaryota</taxon>
        <taxon>Metazoa</taxon>
        <taxon>Ecdysozoa</taxon>
        <taxon>Nematoda</taxon>
        <taxon>Chromadorea</taxon>
        <taxon>Rhabditida</taxon>
        <taxon>Spirurina</taxon>
        <taxon>Oxyuridomorpha</taxon>
        <taxon>Oxyuroidea</taxon>
        <taxon>Oxyuridae</taxon>
        <taxon>Syphacia</taxon>
    </lineage>
</organism>
<evidence type="ECO:0000256" key="3">
    <source>
        <dbReference type="ARBA" id="ARBA00004496"/>
    </source>
</evidence>
<comment type="cofactor">
    <cofactor evidence="1">
        <name>Mg(2+)</name>
        <dbReference type="ChEBI" id="CHEBI:18420"/>
    </cofactor>
</comment>
<dbReference type="InterPro" id="IPR008271">
    <property type="entry name" value="Ser/Thr_kinase_AS"/>
</dbReference>
<dbReference type="PRINTS" id="PR00008">
    <property type="entry name" value="DAGPEDOMAIN"/>
</dbReference>
<dbReference type="GO" id="GO:0005524">
    <property type="term" value="F:ATP binding"/>
    <property type="evidence" value="ECO:0007669"/>
    <property type="project" value="UniProtKB-UniRule"/>
</dbReference>
<comment type="subcellular location">
    <subcellularLocation>
        <location evidence="3">Cytoplasm</location>
    </subcellularLocation>
    <subcellularLocation>
        <location evidence="2">Membrane</location>
    </subcellularLocation>
</comment>
<dbReference type="AlphaFoldDB" id="A0A0N5AVZ6"/>
<evidence type="ECO:0000313" key="25">
    <source>
        <dbReference type="WBParaSite" id="SMUV_0000907701-mRNA-1"/>
    </source>
</evidence>
<dbReference type="Pfam" id="PF25525">
    <property type="entry name" value="Ubiquitin_PRKD1_N"/>
    <property type="match status" value="1"/>
</dbReference>